<sequence length="71" mass="8076">MNVPYHPDQEFFEMAFFLGQNHAYDHVESQPLRCVISIGANFTGDRPEAFYRQLQASYMAGYEGCALVPAQ</sequence>
<dbReference type="RefSeq" id="WP_126631483.1">
    <property type="nucleotide sequence ID" value="NZ_BIFT01000002.1"/>
</dbReference>
<accession>A0A402BJK7</accession>
<reference evidence="2" key="1">
    <citation type="submission" date="2018-12" db="EMBL/GenBank/DDBJ databases">
        <title>Tengunoibacter tsumagoiensis gen. nov., sp. nov., Dictyobacter kobayashii sp. nov., D. alpinus sp. nov., and D. joshuensis sp. nov. and description of Dictyobacteraceae fam. nov. within the order Ktedonobacterales isolated from Tengu-no-mugimeshi.</title>
        <authorList>
            <person name="Wang C.M."/>
            <person name="Zheng Y."/>
            <person name="Sakai Y."/>
            <person name="Toyoda A."/>
            <person name="Minakuchi Y."/>
            <person name="Abe K."/>
            <person name="Yokota A."/>
            <person name="Yabe S."/>
        </authorList>
    </citation>
    <scope>NUCLEOTIDE SEQUENCE [LARGE SCALE GENOMIC DNA]</scope>
    <source>
        <strain evidence="2">Uno16</strain>
    </source>
</reference>
<dbReference type="Proteomes" id="UP000287171">
    <property type="component" value="Unassembled WGS sequence"/>
</dbReference>
<protein>
    <submittedName>
        <fullName evidence="1">Uncharacterized protein</fullName>
    </submittedName>
</protein>
<name>A0A402BJK7_9CHLR</name>
<dbReference type="AlphaFoldDB" id="A0A402BJK7"/>
<organism evidence="1 2">
    <name type="scientific">Dictyobacter alpinus</name>
    <dbReference type="NCBI Taxonomy" id="2014873"/>
    <lineage>
        <taxon>Bacteria</taxon>
        <taxon>Bacillati</taxon>
        <taxon>Chloroflexota</taxon>
        <taxon>Ktedonobacteria</taxon>
        <taxon>Ktedonobacterales</taxon>
        <taxon>Dictyobacteraceae</taxon>
        <taxon>Dictyobacter</taxon>
    </lineage>
</organism>
<evidence type="ECO:0000313" key="1">
    <source>
        <dbReference type="EMBL" id="GCE31525.1"/>
    </source>
</evidence>
<dbReference type="EMBL" id="BIFT01000002">
    <property type="protein sequence ID" value="GCE31525.1"/>
    <property type="molecule type" value="Genomic_DNA"/>
</dbReference>
<comment type="caution">
    <text evidence="1">The sequence shown here is derived from an EMBL/GenBank/DDBJ whole genome shotgun (WGS) entry which is preliminary data.</text>
</comment>
<evidence type="ECO:0000313" key="2">
    <source>
        <dbReference type="Proteomes" id="UP000287171"/>
    </source>
</evidence>
<gene>
    <name evidence="1" type="ORF">KDA_70090</name>
</gene>
<keyword evidence="2" id="KW-1185">Reference proteome</keyword>
<proteinExistence type="predicted"/>